<accession>U5LFM0</accession>
<dbReference type="InterPro" id="IPR000361">
    <property type="entry name" value="ATAP_core_dom"/>
</dbReference>
<protein>
    <submittedName>
        <fullName evidence="2">Heme biosynthesis protein HemY</fullName>
    </submittedName>
</protein>
<keyword evidence="3" id="KW-1185">Reference proteome</keyword>
<evidence type="ECO:0000313" key="3">
    <source>
        <dbReference type="Proteomes" id="UP000017805"/>
    </source>
</evidence>
<dbReference type="KEGG" id="bif:N288_17560"/>
<dbReference type="HOGENOM" id="CLU_159138_1_0_9"/>
<dbReference type="PATRIC" id="fig|1367477.3.peg.3498"/>
<evidence type="ECO:0000259" key="1">
    <source>
        <dbReference type="Pfam" id="PF01521"/>
    </source>
</evidence>
<sequence length="122" mass="13731">MLEWDYETKAGDFPMKIAVTRTAQEKLKEKTAGKEGYLKLKYDTEGCGCVVSGVSALWLVDGVDSGDREISTEAGSIYIEKSKEVFFDESMTIDYSDQANCFQLKSPNQYLNPRMSFINKIS</sequence>
<dbReference type="EMBL" id="CP006643">
    <property type="protein sequence ID" value="AGX05397.1"/>
    <property type="molecule type" value="Genomic_DNA"/>
</dbReference>
<organism evidence="2 3">
    <name type="scientific">Bacillus infantis NRRL B-14911</name>
    <dbReference type="NCBI Taxonomy" id="1367477"/>
    <lineage>
        <taxon>Bacteria</taxon>
        <taxon>Bacillati</taxon>
        <taxon>Bacillota</taxon>
        <taxon>Bacilli</taxon>
        <taxon>Bacillales</taxon>
        <taxon>Bacillaceae</taxon>
        <taxon>Bacillus</taxon>
    </lineage>
</organism>
<name>U5LFM0_9BACI</name>
<gene>
    <name evidence="2" type="ORF">N288_17560</name>
</gene>
<dbReference type="STRING" id="1367477.N288_17560"/>
<proteinExistence type="predicted"/>
<feature type="domain" description="Core" evidence="1">
    <location>
        <begin position="15"/>
        <end position="118"/>
    </location>
</feature>
<dbReference type="Gene3D" id="2.60.300.12">
    <property type="entry name" value="HesB-like domain"/>
    <property type="match status" value="1"/>
</dbReference>
<dbReference type="Pfam" id="PF01521">
    <property type="entry name" value="Fe-S_biosyn"/>
    <property type="match status" value="1"/>
</dbReference>
<dbReference type="SUPFAM" id="SSF89360">
    <property type="entry name" value="HesB-like domain"/>
    <property type="match status" value="1"/>
</dbReference>
<dbReference type="InterPro" id="IPR035903">
    <property type="entry name" value="HesB-like_dom_sf"/>
</dbReference>
<dbReference type="Proteomes" id="UP000017805">
    <property type="component" value="Chromosome"/>
</dbReference>
<reference evidence="2 3" key="1">
    <citation type="submission" date="2013-07" db="EMBL/GenBank/DDBJ databases">
        <title>Complete genome sequence of Bacillus infantis NRRL B-14911 that has potential to induce cardiac disease by antigenic mimicry.</title>
        <authorList>
            <person name="Massilamany C."/>
            <person name="Smith T.P.L."/>
            <person name="Loy J.D."/>
            <person name="Barletta R."/>
            <person name="Reddy J."/>
        </authorList>
    </citation>
    <scope>NUCLEOTIDE SEQUENCE [LARGE SCALE GENOMIC DNA]</scope>
    <source>
        <strain evidence="2 3">NRRL B-14911</strain>
    </source>
</reference>
<evidence type="ECO:0000313" key="2">
    <source>
        <dbReference type="EMBL" id="AGX05397.1"/>
    </source>
</evidence>
<dbReference type="AlphaFoldDB" id="U5LFM0"/>